<evidence type="ECO:0000256" key="4">
    <source>
        <dbReference type="ARBA" id="ARBA00023015"/>
    </source>
</evidence>
<comment type="function">
    <text evidence="8">Component of the Mediator complex, a coactivator involved in the regulated transcription of nearly all RNA polymerase II-dependent genes. Mediator functions as a bridge to convey information from gene-specific regulatory proteins to the basal RNA polymerase II transcription machinery. Mediator is recruited to promoters by direct interactions with regulatory proteins and serves as a scaffold for the assembly of a functional preinitiation complex with RNA polymerase II and the general transcription factors.</text>
</comment>
<evidence type="ECO:0000313" key="10">
    <source>
        <dbReference type="Proteomes" id="UP000398389"/>
    </source>
</evidence>
<dbReference type="GO" id="GO:0006369">
    <property type="term" value="P:termination of RNA polymerase II transcription"/>
    <property type="evidence" value="ECO:0007669"/>
    <property type="project" value="TreeGrafter"/>
</dbReference>
<dbReference type="EMBL" id="CABVLU010000002">
    <property type="protein sequence ID" value="VVT50257.1"/>
    <property type="molecule type" value="Genomic_DNA"/>
</dbReference>
<evidence type="ECO:0000256" key="8">
    <source>
        <dbReference type="RuleBase" id="RU364150"/>
    </source>
</evidence>
<keyword evidence="8" id="KW-0010">Activator</keyword>
<comment type="subunit">
    <text evidence="8">Component of the Mediator complex.</text>
</comment>
<keyword evidence="10" id="KW-1185">Reference proteome</keyword>
<sequence>MPQQLSLYASLPESELKITLQTLSSIAGMPPQPFLEHSLLWAPKHPYVPVLAAGQVNQIEQYRIRVSCDLISLTEEEEEDIEIEEKKENSNKQIPPHLATDPDYAVKRAVLPYADISAHPALSTRPWTFTVAELPEAGKLSVISQSLISVSPKVPAGDHTPFEFLDKLGYVFRTEYWTKGYQFVHGNVVVRIFRLCGFDAHAFKNELEQIREAEKNVQPPEAAVAAAVAAKNEILEGDFLRLLDATKRWTMVALINVESITDLDAIARATAELERFRADVAGLVDLELPERNSFDTRIKRR</sequence>
<proteinExistence type="inferred from homology"/>
<dbReference type="GO" id="GO:0070847">
    <property type="term" value="C:core mediator complex"/>
    <property type="evidence" value="ECO:0007669"/>
    <property type="project" value="TreeGrafter"/>
</dbReference>
<evidence type="ECO:0000256" key="1">
    <source>
        <dbReference type="ARBA" id="ARBA00004123"/>
    </source>
</evidence>
<dbReference type="PANTHER" id="PTHR13321:SF2">
    <property type="entry name" value="MEDIATOR OF RNA POLYMERASE II TRANSCRIPTION SUBUNIT 18"/>
    <property type="match status" value="1"/>
</dbReference>
<reference evidence="9 10" key="1">
    <citation type="submission" date="2019-09" db="EMBL/GenBank/DDBJ databases">
        <authorList>
            <person name="Brejova B."/>
        </authorList>
    </citation>
    <scope>NUCLEOTIDE SEQUENCE [LARGE SCALE GENOMIC DNA]</scope>
</reference>
<dbReference type="Proteomes" id="UP000398389">
    <property type="component" value="Unassembled WGS sequence"/>
</dbReference>
<dbReference type="AlphaFoldDB" id="A0A5E8BKX3"/>
<dbReference type="Gene3D" id="2.40.320.10">
    <property type="entry name" value="Hypothetical Protein Pfu-838710-001"/>
    <property type="match status" value="1"/>
</dbReference>
<keyword evidence="4 8" id="KW-0805">Transcription regulation</keyword>
<organism evidence="9 10">
    <name type="scientific">Magnusiomyces paraingens</name>
    <dbReference type="NCBI Taxonomy" id="2606893"/>
    <lineage>
        <taxon>Eukaryota</taxon>
        <taxon>Fungi</taxon>
        <taxon>Dikarya</taxon>
        <taxon>Ascomycota</taxon>
        <taxon>Saccharomycotina</taxon>
        <taxon>Dipodascomycetes</taxon>
        <taxon>Dipodascales</taxon>
        <taxon>Dipodascaceae</taxon>
        <taxon>Magnusiomyces</taxon>
    </lineage>
</organism>
<dbReference type="GO" id="GO:0016592">
    <property type="term" value="C:mediator complex"/>
    <property type="evidence" value="ECO:0007669"/>
    <property type="project" value="InterPro"/>
</dbReference>
<dbReference type="OrthoDB" id="5348092at2759"/>
<accession>A0A5E8BKX3</accession>
<evidence type="ECO:0000256" key="6">
    <source>
        <dbReference type="ARBA" id="ARBA00023242"/>
    </source>
</evidence>
<evidence type="ECO:0000256" key="7">
    <source>
        <dbReference type="ARBA" id="ARBA00032012"/>
    </source>
</evidence>
<comment type="subcellular location">
    <subcellularLocation>
        <location evidence="1 8">Nucleus</location>
    </subcellularLocation>
</comment>
<evidence type="ECO:0000256" key="5">
    <source>
        <dbReference type="ARBA" id="ARBA00023163"/>
    </source>
</evidence>
<evidence type="ECO:0000313" key="9">
    <source>
        <dbReference type="EMBL" id="VVT50257.1"/>
    </source>
</evidence>
<keyword evidence="5 8" id="KW-0804">Transcription</keyword>
<evidence type="ECO:0000256" key="2">
    <source>
        <dbReference type="ARBA" id="ARBA00009814"/>
    </source>
</evidence>
<dbReference type="InterPro" id="IPR019095">
    <property type="entry name" value="Mediator_Med18"/>
</dbReference>
<keyword evidence="6 8" id="KW-0539">Nucleus</keyword>
<protein>
    <recommendedName>
        <fullName evidence="3 8">Mediator of RNA polymerase II transcription subunit 18</fullName>
    </recommendedName>
    <alternativeName>
        <fullName evidence="7 8">Mediator complex subunit 18</fullName>
    </alternativeName>
</protein>
<evidence type="ECO:0000256" key="3">
    <source>
        <dbReference type="ARBA" id="ARBA00019612"/>
    </source>
</evidence>
<dbReference type="Pfam" id="PF09637">
    <property type="entry name" value="Med18"/>
    <property type="match status" value="1"/>
</dbReference>
<dbReference type="PANTHER" id="PTHR13321">
    <property type="entry name" value="MEDIATOR OF RNA POLYMERASE II TRANSCRIPTION, SUBUNIT 18"/>
    <property type="match status" value="1"/>
</dbReference>
<name>A0A5E8BKX3_9ASCO</name>
<gene>
    <name evidence="8" type="primary">MED18</name>
    <name evidence="9" type="ORF">SAPINGB_P002679</name>
</gene>
<comment type="similarity">
    <text evidence="2 8">Belongs to the Mediator complex subunit 18 family.</text>
</comment>
<dbReference type="GO" id="GO:0003712">
    <property type="term" value="F:transcription coregulator activity"/>
    <property type="evidence" value="ECO:0007669"/>
    <property type="project" value="InterPro"/>
</dbReference>
<dbReference type="GO" id="GO:0006357">
    <property type="term" value="P:regulation of transcription by RNA polymerase II"/>
    <property type="evidence" value="ECO:0007669"/>
    <property type="project" value="InterPro"/>
</dbReference>